<proteinExistence type="predicted"/>
<feature type="signal peptide" evidence="1">
    <location>
        <begin position="1"/>
        <end position="21"/>
    </location>
</feature>
<evidence type="ECO:0000313" key="3">
    <source>
        <dbReference type="Proteomes" id="UP000028702"/>
    </source>
</evidence>
<evidence type="ECO:0000256" key="1">
    <source>
        <dbReference type="SAM" id="SignalP"/>
    </source>
</evidence>
<evidence type="ECO:0000313" key="2">
    <source>
        <dbReference type="EMBL" id="GAK45556.1"/>
    </source>
</evidence>
<dbReference type="Proteomes" id="UP000028702">
    <property type="component" value="Unassembled WGS sequence"/>
</dbReference>
<gene>
    <name evidence="2" type="ORF">M2A_2055</name>
</gene>
<sequence>MKSIYAMALGASMIFAAPAFAEVYLPGHEVANIVVGNTIEGQYRECGAARKDFMEFYAPDGKIQGKERACNQAGNWSKYTGSWSVNDGKFCVQLGLSDREDGCFDYEADSEGTLRRLNEPGVGNTNFKIYDGNPENL</sequence>
<dbReference type="AlphaFoldDB" id="A0A081BBY8"/>
<comment type="caution">
    <text evidence="2">The sequence shown here is derived from an EMBL/GenBank/DDBJ whole genome shotgun (WGS) entry which is preliminary data.</text>
</comment>
<dbReference type="eggNOG" id="ENOG50340KV">
    <property type="taxonomic scope" value="Bacteria"/>
</dbReference>
<keyword evidence="3" id="KW-1185">Reference proteome</keyword>
<name>A0A081BBY8_9HYPH</name>
<feature type="chain" id="PRO_5001754940" evidence="1">
    <location>
        <begin position="22"/>
        <end position="137"/>
    </location>
</feature>
<protein>
    <submittedName>
        <fullName evidence="2">Conserved protein</fullName>
    </submittedName>
</protein>
<organism evidence="2 3">
    <name type="scientific">Tepidicaulis marinus</name>
    <dbReference type="NCBI Taxonomy" id="1333998"/>
    <lineage>
        <taxon>Bacteria</taxon>
        <taxon>Pseudomonadati</taxon>
        <taxon>Pseudomonadota</taxon>
        <taxon>Alphaproteobacteria</taxon>
        <taxon>Hyphomicrobiales</taxon>
        <taxon>Parvibaculaceae</taxon>
        <taxon>Tepidicaulis</taxon>
    </lineage>
</organism>
<keyword evidence="1" id="KW-0732">Signal</keyword>
<dbReference type="RefSeq" id="WP_045446791.1">
    <property type="nucleotide sequence ID" value="NZ_BBIO01000010.1"/>
</dbReference>
<reference evidence="2 3" key="1">
    <citation type="submission" date="2014-07" db="EMBL/GenBank/DDBJ databases">
        <title>Tepidicaulis marinum gen. nov., sp. nov., a novel marine bacterium denitrifying nitrate to nitrous oxide strictly under microaerobic conditions.</title>
        <authorList>
            <person name="Takeuchi M."/>
            <person name="Yamagishi T."/>
            <person name="Kamagata Y."/>
            <person name="Oshima K."/>
            <person name="Hattori M."/>
            <person name="Katayama T."/>
            <person name="Hanada S."/>
            <person name="Tamaki H."/>
            <person name="Marumo K."/>
            <person name="Maeda H."/>
            <person name="Nedachi M."/>
            <person name="Iwasaki W."/>
            <person name="Suwa Y."/>
            <person name="Sakata S."/>
        </authorList>
    </citation>
    <scope>NUCLEOTIDE SEQUENCE [LARGE SCALE GENOMIC DNA]</scope>
    <source>
        <strain evidence="2 3">MA2</strain>
    </source>
</reference>
<dbReference type="EMBL" id="BBIO01000010">
    <property type="protein sequence ID" value="GAK45556.1"/>
    <property type="molecule type" value="Genomic_DNA"/>
</dbReference>
<accession>A0A081BBY8</accession>